<dbReference type="InterPro" id="IPR036116">
    <property type="entry name" value="FN3_sf"/>
</dbReference>
<feature type="transmembrane region" description="Helical" evidence="1">
    <location>
        <begin position="335"/>
        <end position="353"/>
    </location>
</feature>
<organism evidence="3 4">
    <name type="scientific">Candidatus Woesebacteria bacterium GW2011_GWB1_43_14</name>
    <dbReference type="NCBI Taxonomy" id="1618578"/>
    <lineage>
        <taxon>Bacteria</taxon>
        <taxon>Candidatus Woeseibacteriota</taxon>
    </lineage>
</organism>
<dbReference type="CDD" id="cd00063">
    <property type="entry name" value="FN3"/>
    <property type="match status" value="1"/>
</dbReference>
<accession>A0A0G1DI94</accession>
<dbReference type="PROSITE" id="PS50853">
    <property type="entry name" value="FN3"/>
    <property type="match status" value="1"/>
</dbReference>
<dbReference type="Proteomes" id="UP000034090">
    <property type="component" value="Unassembled WGS sequence"/>
</dbReference>
<feature type="transmembrane region" description="Helical" evidence="1">
    <location>
        <begin position="395"/>
        <end position="414"/>
    </location>
</feature>
<sequence length="421" mass="45214">MNKLNLIFFETKTLFTLLLVVLAFGKFSPVLAVDLTVTCASDGPCSMAPSPSAALFYDNVLPGDSVVRTVTVINQDPNDTCSLVLDAYSNDNEEIYNGLASQLSLNIDEGTSNWYIGTLDDFFLAGPMSLGSMPPSSTKYFDWTVALNPEAGNEYQNARTIFDFDLAFECLGPATPTPTPSSTVLGLSAAGAPVCNDTVPASAPFLSVITAGSNSMDLDWTSVTPATHYMIRYGLSSGNYIYGAPNVGNITGFLVEQLSGGTTYYFQVAGVNGCMPGPWSNEATITPTGQILVEAPAPGFEEVILGEATIEGKPTPISEPAPEVAGASVCEDKGYPWWIFLVIQLIIGGIYAWMASSKKEESLTLWIPPIVFGVISQLVHWYFGCNCATGPWCQWYWLFNLLIVIIGIIGRDALGKLLKSD</sequence>
<dbReference type="InterPro" id="IPR013783">
    <property type="entry name" value="Ig-like_fold"/>
</dbReference>
<reference evidence="3 4" key="1">
    <citation type="journal article" date="2015" name="Nature">
        <title>rRNA introns, odd ribosomes, and small enigmatic genomes across a large radiation of phyla.</title>
        <authorList>
            <person name="Brown C.T."/>
            <person name="Hug L.A."/>
            <person name="Thomas B.C."/>
            <person name="Sharon I."/>
            <person name="Castelle C.J."/>
            <person name="Singh A."/>
            <person name="Wilkins M.J."/>
            <person name="Williams K.H."/>
            <person name="Banfield J.F."/>
        </authorList>
    </citation>
    <scope>NUCLEOTIDE SEQUENCE [LARGE SCALE GENOMIC DNA]</scope>
</reference>
<keyword evidence="1" id="KW-0472">Membrane</keyword>
<feature type="domain" description="Fibronectin type-III" evidence="2">
    <location>
        <begin position="200"/>
        <end position="291"/>
    </location>
</feature>
<evidence type="ECO:0000256" key="1">
    <source>
        <dbReference type="SAM" id="Phobius"/>
    </source>
</evidence>
<proteinExistence type="predicted"/>
<dbReference type="InterPro" id="IPR003961">
    <property type="entry name" value="FN3_dom"/>
</dbReference>
<keyword evidence="1" id="KW-1133">Transmembrane helix</keyword>
<evidence type="ECO:0000313" key="3">
    <source>
        <dbReference type="EMBL" id="KKS97297.1"/>
    </source>
</evidence>
<gene>
    <name evidence="3" type="ORF">UV74_C0013G0419</name>
</gene>
<dbReference type="STRING" id="1618578.UV74_C0013G0419"/>
<dbReference type="SUPFAM" id="SSF49265">
    <property type="entry name" value="Fibronectin type III"/>
    <property type="match status" value="1"/>
</dbReference>
<comment type="caution">
    <text evidence="3">The sequence shown here is derived from an EMBL/GenBank/DDBJ whole genome shotgun (WGS) entry which is preliminary data.</text>
</comment>
<name>A0A0G1DI94_9BACT</name>
<dbReference type="Gene3D" id="2.60.40.10">
    <property type="entry name" value="Immunoglobulins"/>
    <property type="match status" value="1"/>
</dbReference>
<dbReference type="SMART" id="SM00060">
    <property type="entry name" value="FN3"/>
    <property type="match status" value="1"/>
</dbReference>
<dbReference type="EMBL" id="LCFQ01000013">
    <property type="protein sequence ID" value="KKS97297.1"/>
    <property type="molecule type" value="Genomic_DNA"/>
</dbReference>
<protein>
    <submittedName>
        <fullName evidence="3">Cell wall/surface repeat protein</fullName>
    </submittedName>
</protein>
<keyword evidence="1" id="KW-0812">Transmembrane</keyword>
<evidence type="ECO:0000259" key="2">
    <source>
        <dbReference type="PROSITE" id="PS50853"/>
    </source>
</evidence>
<dbReference type="Pfam" id="PF00041">
    <property type="entry name" value="fn3"/>
    <property type="match status" value="1"/>
</dbReference>
<evidence type="ECO:0000313" key="4">
    <source>
        <dbReference type="Proteomes" id="UP000034090"/>
    </source>
</evidence>
<feature type="transmembrane region" description="Helical" evidence="1">
    <location>
        <begin position="365"/>
        <end position="383"/>
    </location>
</feature>
<dbReference type="AlphaFoldDB" id="A0A0G1DI94"/>